<dbReference type="Gene3D" id="3.30.450.20">
    <property type="entry name" value="PAS domain"/>
    <property type="match status" value="4"/>
</dbReference>
<evidence type="ECO:0000256" key="1">
    <source>
        <dbReference type="ARBA" id="ARBA00000085"/>
    </source>
</evidence>
<dbReference type="Pfam" id="PF07536">
    <property type="entry name" value="HWE_HK"/>
    <property type="match status" value="1"/>
</dbReference>
<dbReference type="InterPro" id="IPR000014">
    <property type="entry name" value="PAS"/>
</dbReference>
<evidence type="ECO:0000256" key="6">
    <source>
        <dbReference type="ARBA" id="ARBA00022606"/>
    </source>
</evidence>
<dbReference type="InterPro" id="IPR013656">
    <property type="entry name" value="PAS_4"/>
</dbReference>
<dbReference type="SMART" id="SM00911">
    <property type="entry name" value="HWE_HK"/>
    <property type="match status" value="1"/>
</dbReference>
<keyword evidence="15" id="KW-0843">Virulence</keyword>
<evidence type="ECO:0000256" key="11">
    <source>
        <dbReference type="ARBA" id="ARBA00022741"/>
    </source>
</evidence>
<evidence type="ECO:0000256" key="4">
    <source>
        <dbReference type="ARBA" id="ARBA00022543"/>
    </source>
</evidence>
<keyword evidence="12" id="KW-0418">Kinase</keyword>
<feature type="domain" description="PAS" evidence="18">
    <location>
        <begin position="301"/>
        <end position="371"/>
    </location>
</feature>
<keyword evidence="16" id="KW-0675">Receptor</keyword>
<evidence type="ECO:0000259" key="18">
    <source>
        <dbReference type="PROSITE" id="PS50112"/>
    </source>
</evidence>
<evidence type="ECO:0000256" key="15">
    <source>
        <dbReference type="ARBA" id="ARBA00023026"/>
    </source>
</evidence>
<keyword evidence="11" id="KW-0547">Nucleotide-binding</keyword>
<keyword evidence="14" id="KW-0157">Chromophore</keyword>
<evidence type="ECO:0000259" key="19">
    <source>
        <dbReference type="PROSITE" id="PS50113"/>
    </source>
</evidence>
<dbReference type="RefSeq" id="WP_202058423.1">
    <property type="nucleotide sequence ID" value="NZ_JAEQMY010000010.1"/>
</dbReference>
<dbReference type="SMART" id="SM00086">
    <property type="entry name" value="PAC"/>
    <property type="match status" value="4"/>
</dbReference>
<dbReference type="GO" id="GO:0004673">
    <property type="term" value="F:protein histidine kinase activity"/>
    <property type="evidence" value="ECO:0007669"/>
    <property type="project" value="UniProtKB-EC"/>
</dbReference>
<keyword evidence="8" id="KW-0288">FMN</keyword>
<dbReference type="PROSITE" id="PS50112">
    <property type="entry name" value="PAS"/>
    <property type="match status" value="1"/>
</dbReference>
<dbReference type="FunFam" id="3.30.450.20:FF:000099">
    <property type="entry name" value="Sensory box sensor histidine kinase"/>
    <property type="match status" value="1"/>
</dbReference>
<dbReference type="InterPro" id="IPR013767">
    <property type="entry name" value="PAS_fold"/>
</dbReference>
<keyword evidence="10" id="KW-0677">Repeat</keyword>
<feature type="domain" description="PAC" evidence="19">
    <location>
        <begin position="501"/>
        <end position="553"/>
    </location>
</feature>
<gene>
    <name evidence="20" type="ORF">JKG68_09010</name>
</gene>
<dbReference type="EC" id="2.7.13.3" evidence="2"/>
<dbReference type="GO" id="GO:0006355">
    <property type="term" value="P:regulation of DNA-templated transcription"/>
    <property type="evidence" value="ECO:0007669"/>
    <property type="project" value="InterPro"/>
</dbReference>
<dbReference type="Proteomes" id="UP000605848">
    <property type="component" value="Unassembled WGS sequence"/>
</dbReference>
<evidence type="ECO:0000256" key="5">
    <source>
        <dbReference type="ARBA" id="ARBA00022553"/>
    </source>
</evidence>
<evidence type="ECO:0000256" key="14">
    <source>
        <dbReference type="ARBA" id="ARBA00022991"/>
    </source>
</evidence>
<comment type="caution">
    <text evidence="20">The sequence shown here is derived from an EMBL/GenBank/DDBJ whole genome shotgun (WGS) entry which is preliminary data.</text>
</comment>
<evidence type="ECO:0000256" key="17">
    <source>
        <dbReference type="SAM" id="MobiDB-lite"/>
    </source>
</evidence>
<dbReference type="PROSITE" id="PS50113">
    <property type="entry name" value="PAC"/>
    <property type="match status" value="3"/>
</dbReference>
<evidence type="ECO:0000256" key="8">
    <source>
        <dbReference type="ARBA" id="ARBA00022643"/>
    </source>
</evidence>
<evidence type="ECO:0000256" key="3">
    <source>
        <dbReference type="ARBA" id="ARBA00021740"/>
    </source>
</evidence>
<feature type="domain" description="PAC" evidence="19">
    <location>
        <begin position="374"/>
        <end position="426"/>
    </location>
</feature>
<dbReference type="Pfam" id="PF08448">
    <property type="entry name" value="PAS_4"/>
    <property type="match status" value="2"/>
</dbReference>
<keyword evidence="9" id="KW-0808">Transferase</keyword>
<evidence type="ECO:0000256" key="13">
    <source>
        <dbReference type="ARBA" id="ARBA00022840"/>
    </source>
</evidence>
<evidence type="ECO:0000313" key="21">
    <source>
        <dbReference type="Proteomes" id="UP000605848"/>
    </source>
</evidence>
<dbReference type="InterPro" id="IPR011102">
    <property type="entry name" value="Sig_transdc_His_kinase_HWE"/>
</dbReference>
<dbReference type="AlphaFoldDB" id="A0A937CZJ5"/>
<dbReference type="SUPFAM" id="SSF55874">
    <property type="entry name" value="ATPase domain of HSP90 chaperone/DNA topoisomerase II/histidine kinase"/>
    <property type="match status" value="1"/>
</dbReference>
<keyword evidence="7" id="KW-0285">Flavoprotein</keyword>
<evidence type="ECO:0000256" key="7">
    <source>
        <dbReference type="ARBA" id="ARBA00022630"/>
    </source>
</evidence>
<dbReference type="SMART" id="SM00091">
    <property type="entry name" value="PAS"/>
    <property type="match status" value="3"/>
</dbReference>
<protein>
    <recommendedName>
        <fullName evidence="3">Blue-light-activated histidine kinase</fullName>
        <ecNumber evidence="2">2.7.13.3</ecNumber>
    </recommendedName>
</protein>
<dbReference type="Gene3D" id="3.30.565.10">
    <property type="entry name" value="Histidine kinase-like ATPase, C-terminal domain"/>
    <property type="match status" value="1"/>
</dbReference>
<dbReference type="NCBIfam" id="TIGR00229">
    <property type="entry name" value="sensory_box"/>
    <property type="match status" value="3"/>
</dbReference>
<dbReference type="PANTHER" id="PTHR41523:SF7">
    <property type="entry name" value="HISTIDINE KINASE"/>
    <property type="match status" value="1"/>
</dbReference>
<evidence type="ECO:0000256" key="2">
    <source>
        <dbReference type="ARBA" id="ARBA00012438"/>
    </source>
</evidence>
<dbReference type="Gene3D" id="2.10.70.100">
    <property type="match status" value="1"/>
</dbReference>
<keyword evidence="21" id="KW-1185">Reference proteome</keyword>
<dbReference type="InterPro" id="IPR000700">
    <property type="entry name" value="PAS-assoc_C"/>
</dbReference>
<evidence type="ECO:0000256" key="12">
    <source>
        <dbReference type="ARBA" id="ARBA00022777"/>
    </source>
</evidence>
<dbReference type="GO" id="GO:0009881">
    <property type="term" value="F:photoreceptor activity"/>
    <property type="evidence" value="ECO:0007669"/>
    <property type="project" value="UniProtKB-KW"/>
</dbReference>
<dbReference type="InterPro" id="IPR036890">
    <property type="entry name" value="HATPase_C_sf"/>
</dbReference>
<evidence type="ECO:0000313" key="20">
    <source>
        <dbReference type="EMBL" id="MBL0404102.1"/>
    </source>
</evidence>
<accession>A0A937CZJ5</accession>
<keyword evidence="13" id="KW-0067">ATP-binding</keyword>
<keyword evidence="5" id="KW-0597">Phosphoprotein</keyword>
<evidence type="ECO:0000256" key="16">
    <source>
        <dbReference type="ARBA" id="ARBA00023170"/>
    </source>
</evidence>
<comment type="catalytic activity">
    <reaction evidence="1">
        <text>ATP + protein L-histidine = ADP + protein N-phospho-L-histidine.</text>
        <dbReference type="EC" id="2.7.13.3"/>
    </reaction>
</comment>
<dbReference type="SUPFAM" id="SSF55785">
    <property type="entry name" value="PYP-like sensor domain (PAS domain)"/>
    <property type="match status" value="4"/>
</dbReference>
<feature type="domain" description="PAC" evidence="19">
    <location>
        <begin position="245"/>
        <end position="300"/>
    </location>
</feature>
<dbReference type="InterPro" id="IPR001610">
    <property type="entry name" value="PAC"/>
</dbReference>
<dbReference type="InterPro" id="IPR035965">
    <property type="entry name" value="PAS-like_dom_sf"/>
</dbReference>
<organism evidence="20 21">
    <name type="scientific">Microvirga aerilata</name>
    <dbReference type="NCBI Taxonomy" id="670292"/>
    <lineage>
        <taxon>Bacteria</taxon>
        <taxon>Pseudomonadati</taxon>
        <taxon>Pseudomonadota</taxon>
        <taxon>Alphaproteobacteria</taxon>
        <taxon>Hyphomicrobiales</taxon>
        <taxon>Methylobacteriaceae</taxon>
        <taxon>Microvirga</taxon>
    </lineage>
</organism>
<dbReference type="CDD" id="cd00130">
    <property type="entry name" value="PAS"/>
    <property type="match status" value="3"/>
</dbReference>
<sequence length="770" mass="85998">MFDQVTTPGLYFLAGGGEAGAVMRSMDWSASPLGQPRNWPPSLRTVVSLLLNSKFPMFLAWGPELGFLYNDGYAEILGAKHPQAMGCRFEAIWPEIWHSIEPYVSKALAGEATFHEDLPLIMRRKGFDEQVYFTFSYSPVRDETGGIGGMFCACTETTKEVEARAALKADKEYLQRLFTQAPGIMAMVTGPEHIFRLANASYLELVGSRDLIGKTVREALPELEGQDLLELLDRVYATGEPYVGREVPMVLQRRHDAPPETRYVDFVYQPVMDDQGQVTGIFAEGHDVTDRKRAEIALRESEERFRTVADSAPALIWMSDETGRIVFANRHYETLFGSPASNVEGEGWTQVVHPEDLESFHAAYLNALERREPVSVNVRVRDREGQTRWLRCEGVPRFDRDGQFLGFTGCNVDISESKLAEIALRHSEERLSTALDIAALGTFDWNLRDNTVTASERTRVIFGFGEGEGGSAEDYFGRMAPDDCERVASEIEATLRGNGRLDTEYRIRLPDGSIRHVASLSQLYRDDQGQPDREVGVFEDVTERKGWEEHQRLLINELNHRVKNTLATVQAIAGQSFRGMSGEAALKLNSFNDRLFALSRAHDVLTRENWEGAELREIIMEVLEPYHRQAGKRFEIDGPRLRLAPGMALALAMALHELATNAAKYGALSVSSGRVTIKWTTAGSSPPLFMLRWEEEGGPTVELPTRRGFGTRLIERMLANDLSGEVRLSYEPAGVTCVVKAPLMNPAADAPELSKATQQAETSRRVSYGS</sequence>
<dbReference type="PANTHER" id="PTHR41523">
    <property type="entry name" value="TWO-COMPONENT SYSTEM SENSOR PROTEIN"/>
    <property type="match status" value="1"/>
</dbReference>
<feature type="region of interest" description="Disordered" evidence="17">
    <location>
        <begin position="750"/>
        <end position="770"/>
    </location>
</feature>
<proteinExistence type="predicted"/>
<keyword evidence="6" id="KW-0716">Sensory transduction</keyword>
<evidence type="ECO:0000256" key="10">
    <source>
        <dbReference type="ARBA" id="ARBA00022737"/>
    </source>
</evidence>
<reference evidence="20" key="1">
    <citation type="submission" date="2021-01" db="EMBL/GenBank/DDBJ databases">
        <title>Microvirga sp.</title>
        <authorList>
            <person name="Kim M.K."/>
        </authorList>
    </citation>
    <scope>NUCLEOTIDE SEQUENCE</scope>
    <source>
        <strain evidence="20">5420S-16</strain>
    </source>
</reference>
<dbReference type="Pfam" id="PF00989">
    <property type="entry name" value="PAS"/>
    <property type="match status" value="1"/>
</dbReference>
<dbReference type="EMBL" id="JAEQMY010000010">
    <property type="protein sequence ID" value="MBL0404102.1"/>
    <property type="molecule type" value="Genomic_DNA"/>
</dbReference>
<evidence type="ECO:0000256" key="9">
    <source>
        <dbReference type="ARBA" id="ARBA00022679"/>
    </source>
</evidence>
<dbReference type="Pfam" id="PF08447">
    <property type="entry name" value="PAS_3"/>
    <property type="match status" value="1"/>
</dbReference>
<keyword evidence="4" id="KW-0600">Photoreceptor protein</keyword>
<dbReference type="GO" id="GO:0005524">
    <property type="term" value="F:ATP binding"/>
    <property type="evidence" value="ECO:0007669"/>
    <property type="project" value="UniProtKB-KW"/>
</dbReference>
<dbReference type="InterPro" id="IPR013655">
    <property type="entry name" value="PAS_fold_3"/>
</dbReference>
<name>A0A937CZJ5_9HYPH</name>